<evidence type="ECO:0000313" key="3">
    <source>
        <dbReference type="EMBL" id="RGV26777.1"/>
    </source>
</evidence>
<evidence type="ECO:0000313" key="4">
    <source>
        <dbReference type="Proteomes" id="UP000283426"/>
    </source>
</evidence>
<evidence type="ECO:0000259" key="2">
    <source>
        <dbReference type="Pfam" id="PF01370"/>
    </source>
</evidence>
<feature type="domain" description="NAD-dependent epimerase/dehydratase" evidence="2">
    <location>
        <begin position="3"/>
        <end position="253"/>
    </location>
</feature>
<evidence type="ECO:0000256" key="1">
    <source>
        <dbReference type="ARBA" id="ARBA00023027"/>
    </source>
</evidence>
<accession>A0A3D4ZBS7</accession>
<dbReference type="InterPro" id="IPR036291">
    <property type="entry name" value="NAD(P)-bd_dom_sf"/>
</dbReference>
<reference evidence="3 4" key="1">
    <citation type="submission" date="2018-08" db="EMBL/GenBank/DDBJ databases">
        <title>A genome reference for cultivated species of the human gut microbiota.</title>
        <authorList>
            <person name="Zou Y."/>
            <person name="Xue W."/>
            <person name="Luo G."/>
        </authorList>
    </citation>
    <scope>NUCLEOTIDE SEQUENCE [LARGE SCALE GENOMIC DNA]</scope>
    <source>
        <strain evidence="3 4">AF14-6AC</strain>
    </source>
</reference>
<dbReference type="PANTHER" id="PTHR43574">
    <property type="entry name" value="EPIMERASE-RELATED"/>
    <property type="match status" value="1"/>
</dbReference>
<dbReference type="GeneID" id="61273572"/>
<dbReference type="OMA" id="LHTPYQV"/>
<organism evidence="3 4">
    <name type="scientific">Odoribacter splanchnicus</name>
    <dbReference type="NCBI Taxonomy" id="28118"/>
    <lineage>
        <taxon>Bacteria</taxon>
        <taxon>Pseudomonadati</taxon>
        <taxon>Bacteroidota</taxon>
        <taxon>Bacteroidia</taxon>
        <taxon>Bacteroidales</taxon>
        <taxon>Odoribacteraceae</taxon>
        <taxon>Odoribacter</taxon>
    </lineage>
</organism>
<dbReference type="Proteomes" id="UP000283426">
    <property type="component" value="Unassembled WGS sequence"/>
</dbReference>
<dbReference type="EMBL" id="QRYW01000016">
    <property type="protein sequence ID" value="RGV26777.1"/>
    <property type="molecule type" value="Genomic_DNA"/>
</dbReference>
<dbReference type="Gene3D" id="3.40.50.720">
    <property type="entry name" value="NAD(P)-binding Rossmann-like Domain"/>
    <property type="match status" value="1"/>
</dbReference>
<protein>
    <submittedName>
        <fullName evidence="3">NAD-dependent epimerase/dehydratase family protein</fullName>
    </submittedName>
</protein>
<keyword evidence="1" id="KW-0520">NAD</keyword>
<dbReference type="RefSeq" id="WP_013610666.1">
    <property type="nucleotide sequence ID" value="NZ_JADMYR010000016.1"/>
</dbReference>
<dbReference type="Pfam" id="PF01370">
    <property type="entry name" value="Epimerase"/>
    <property type="match status" value="1"/>
</dbReference>
<dbReference type="InterPro" id="IPR001509">
    <property type="entry name" value="Epimerase_deHydtase"/>
</dbReference>
<gene>
    <name evidence="3" type="ORF">DWW24_08590</name>
</gene>
<sequence>MQVLITGSAGFIGYHLAKALARQGIATYGIDSINSYYDVSLKKARLKACGIDLSRQEQEYRSTLYPNYTFRQMDLCDKPALDALFASRTFDTVINLAAQAGVRYSLEHPETYIDSNVSGFLHILEGCRHHHIPRLIFASSSSVYGNSTEVPFREDARADHPVSIYAATKKSNELMAYTYSRLYGLQTVGLRFFTVYGPWGRPDMAPMLFGRSILEDKPIRIFNEGRLSRDFTYIDDIIAGIVTILDHPGLVREDVPGVPAVIYNIGHGSPVQLMDFIGLLEQHLGKTARKEFVGMQPGDVYQTWADTTKLHTDYNYRATTSLGKGIEQFALWFKKMKTYGL</sequence>
<comment type="caution">
    <text evidence="3">The sequence shown here is derived from an EMBL/GenBank/DDBJ whole genome shotgun (WGS) entry which is preliminary data.</text>
</comment>
<dbReference type="PRINTS" id="PR01713">
    <property type="entry name" value="NUCEPIMERASE"/>
</dbReference>
<dbReference type="AlphaFoldDB" id="A0A3D4ZBS7"/>
<dbReference type="SUPFAM" id="SSF51735">
    <property type="entry name" value="NAD(P)-binding Rossmann-fold domains"/>
    <property type="match status" value="1"/>
</dbReference>
<proteinExistence type="predicted"/>
<name>A0A3D4ZBS7_9BACT</name>